<dbReference type="SUPFAM" id="SSF51905">
    <property type="entry name" value="FAD/NAD(P)-binding domain"/>
    <property type="match status" value="1"/>
</dbReference>
<dbReference type="PRINTS" id="PR00420">
    <property type="entry name" value="RNGMNOXGNASE"/>
</dbReference>
<dbReference type="NCBIfam" id="TIGR01988">
    <property type="entry name" value="Ubi-OHases"/>
    <property type="match status" value="1"/>
</dbReference>
<dbReference type="InterPro" id="IPR010971">
    <property type="entry name" value="UbiH/COQ6"/>
</dbReference>
<evidence type="ECO:0000259" key="8">
    <source>
        <dbReference type="Pfam" id="PF01494"/>
    </source>
</evidence>
<dbReference type="EMBL" id="FNOY01000005">
    <property type="protein sequence ID" value="SDX64732.1"/>
    <property type="molecule type" value="Genomic_DNA"/>
</dbReference>
<evidence type="ECO:0000256" key="4">
    <source>
        <dbReference type="ARBA" id="ARBA00022630"/>
    </source>
</evidence>
<protein>
    <submittedName>
        <fullName evidence="9">2-octaprenyl-6-methoxyphenol hydroxylase</fullName>
    </submittedName>
</protein>
<dbReference type="Proteomes" id="UP000198640">
    <property type="component" value="Unassembled WGS sequence"/>
</dbReference>
<dbReference type="Gene3D" id="3.50.50.60">
    <property type="entry name" value="FAD/NAD(P)-binding domain"/>
    <property type="match status" value="2"/>
</dbReference>
<comment type="similarity">
    <text evidence="3">Belongs to the UbiH/COQ6 family.</text>
</comment>
<keyword evidence="7" id="KW-0503">Monooxygenase</keyword>
<keyword evidence="5" id="KW-0274">FAD</keyword>
<dbReference type="InterPro" id="IPR051205">
    <property type="entry name" value="UbiH/COQ6_monooxygenase"/>
</dbReference>
<dbReference type="AlphaFoldDB" id="A0A1H3DE00"/>
<comment type="cofactor">
    <cofactor evidence="1">
        <name>FAD</name>
        <dbReference type="ChEBI" id="CHEBI:57692"/>
    </cofactor>
</comment>
<evidence type="ECO:0000256" key="2">
    <source>
        <dbReference type="ARBA" id="ARBA00004749"/>
    </source>
</evidence>
<organism evidence="9 10">
    <name type="scientific">Nitrosomonas halophila</name>
    <dbReference type="NCBI Taxonomy" id="44576"/>
    <lineage>
        <taxon>Bacteria</taxon>
        <taxon>Pseudomonadati</taxon>
        <taxon>Pseudomonadota</taxon>
        <taxon>Betaproteobacteria</taxon>
        <taxon>Nitrosomonadales</taxon>
        <taxon>Nitrosomonadaceae</taxon>
        <taxon>Nitrosomonas</taxon>
    </lineage>
</organism>
<name>A0A1H3DE00_9PROT</name>
<dbReference type="OrthoDB" id="9769565at2"/>
<dbReference type="InterPro" id="IPR002938">
    <property type="entry name" value="FAD-bd"/>
</dbReference>
<dbReference type="InterPro" id="IPR036188">
    <property type="entry name" value="FAD/NAD-bd_sf"/>
</dbReference>
<proteinExistence type="inferred from homology"/>
<evidence type="ECO:0000256" key="7">
    <source>
        <dbReference type="ARBA" id="ARBA00023033"/>
    </source>
</evidence>
<keyword evidence="4" id="KW-0285">Flavoprotein</keyword>
<comment type="pathway">
    <text evidence="2">Cofactor biosynthesis; ubiquinone biosynthesis.</text>
</comment>
<evidence type="ECO:0000256" key="5">
    <source>
        <dbReference type="ARBA" id="ARBA00022827"/>
    </source>
</evidence>
<accession>A0A1H3DE00</accession>
<dbReference type="GO" id="GO:0071949">
    <property type="term" value="F:FAD binding"/>
    <property type="evidence" value="ECO:0007669"/>
    <property type="project" value="InterPro"/>
</dbReference>
<dbReference type="RefSeq" id="WP_090411619.1">
    <property type="nucleotide sequence ID" value="NZ_FNOY01000005.1"/>
</dbReference>
<keyword evidence="10" id="KW-1185">Reference proteome</keyword>
<dbReference type="GO" id="GO:0004497">
    <property type="term" value="F:monooxygenase activity"/>
    <property type="evidence" value="ECO:0007669"/>
    <property type="project" value="UniProtKB-KW"/>
</dbReference>
<evidence type="ECO:0000256" key="6">
    <source>
        <dbReference type="ARBA" id="ARBA00023002"/>
    </source>
</evidence>
<reference evidence="9 10" key="1">
    <citation type="submission" date="2016-10" db="EMBL/GenBank/DDBJ databases">
        <authorList>
            <person name="de Groot N.N."/>
        </authorList>
    </citation>
    <scope>NUCLEOTIDE SEQUENCE [LARGE SCALE GENOMIC DNA]</scope>
    <source>
        <strain evidence="9 10">Nm1</strain>
    </source>
</reference>
<dbReference type="Pfam" id="PF01494">
    <property type="entry name" value="FAD_binding_3"/>
    <property type="match status" value="1"/>
</dbReference>
<dbReference type="STRING" id="44576.SAMN05421881_10057"/>
<evidence type="ECO:0000256" key="3">
    <source>
        <dbReference type="ARBA" id="ARBA00005349"/>
    </source>
</evidence>
<gene>
    <name evidence="9" type="ORF">SAMN05421881_10057</name>
</gene>
<feature type="domain" description="FAD-binding" evidence="8">
    <location>
        <begin position="6"/>
        <end position="336"/>
    </location>
</feature>
<evidence type="ECO:0000256" key="1">
    <source>
        <dbReference type="ARBA" id="ARBA00001974"/>
    </source>
</evidence>
<dbReference type="PANTHER" id="PTHR43876:SF7">
    <property type="entry name" value="UBIQUINONE BIOSYNTHESIS MONOOXYGENASE COQ6, MITOCHONDRIAL"/>
    <property type="match status" value="1"/>
</dbReference>
<dbReference type="InterPro" id="IPR018168">
    <property type="entry name" value="Ubi_Hdrlase_CS"/>
</dbReference>
<dbReference type="GO" id="GO:0016705">
    <property type="term" value="F:oxidoreductase activity, acting on paired donors, with incorporation or reduction of molecular oxygen"/>
    <property type="evidence" value="ECO:0007669"/>
    <property type="project" value="InterPro"/>
</dbReference>
<dbReference type="GO" id="GO:0006744">
    <property type="term" value="P:ubiquinone biosynthetic process"/>
    <property type="evidence" value="ECO:0007669"/>
    <property type="project" value="UniProtKB-UniPathway"/>
</dbReference>
<sequence length="391" mass="42726">MTDQQFDVVIAGGGPVGMALALALTEYEFSVLLLEARKLPENVSDPRPLALSYGSHLLLQRLGVWEKLTQATPITTIHISNRGHFGHAVLTADEAGVPALGYVVNYHALYESMRGLLQARQVNYQTGAQVSSIQTNPSQAQVTYQQDASNKWAQSSLLVLADGGRLAEQVEGIHYHVHDYQQWAVVSNVRVEAPERGAAFERFTLDGPLALLPSGDDYALVWTMPVAKAEAILQLDDQSFLTCLHDHFGDRMGSFIRAGKRSGFPLALKYASAVTSQRTVLIGNAAQTLHPVAGQGFNLGLRDAWELVDEIRHVPAGAAGEPGSARMLAMYNQRRRYDKQAGRLFTDSLVKLFTTDIPLCQTFAGLGLTALDCLPPVKRFVARRMIFGARG</sequence>
<dbReference type="PANTHER" id="PTHR43876">
    <property type="entry name" value="UBIQUINONE BIOSYNTHESIS MONOOXYGENASE COQ6, MITOCHONDRIAL"/>
    <property type="match status" value="1"/>
</dbReference>
<evidence type="ECO:0000313" key="9">
    <source>
        <dbReference type="EMBL" id="SDX64732.1"/>
    </source>
</evidence>
<evidence type="ECO:0000313" key="10">
    <source>
        <dbReference type="Proteomes" id="UP000198640"/>
    </source>
</evidence>
<dbReference type="PROSITE" id="PS01304">
    <property type="entry name" value="UBIH"/>
    <property type="match status" value="1"/>
</dbReference>
<dbReference type="UniPathway" id="UPA00232"/>
<keyword evidence="6" id="KW-0560">Oxidoreductase</keyword>